<protein>
    <submittedName>
        <fullName evidence="1">Uncharacterized protein</fullName>
    </submittedName>
</protein>
<accession>A0A5J4VUW3</accession>
<proteinExistence type="predicted"/>
<name>A0A5J4VUW3_9EUKA</name>
<dbReference type="EMBL" id="SNRW01004805">
    <property type="protein sequence ID" value="KAA6386437.1"/>
    <property type="molecule type" value="Genomic_DNA"/>
</dbReference>
<dbReference type="AlphaFoldDB" id="A0A5J4VUW3"/>
<reference evidence="1 2" key="1">
    <citation type="submission" date="2019-03" db="EMBL/GenBank/DDBJ databases">
        <title>Single cell metagenomics reveals metabolic interactions within the superorganism composed of flagellate Streblomastix strix and complex community of Bacteroidetes bacteria on its surface.</title>
        <authorList>
            <person name="Treitli S.C."/>
            <person name="Kolisko M."/>
            <person name="Husnik F."/>
            <person name="Keeling P."/>
            <person name="Hampl V."/>
        </authorList>
    </citation>
    <scope>NUCLEOTIDE SEQUENCE [LARGE SCALE GENOMIC DNA]</scope>
    <source>
        <strain evidence="1">ST1C</strain>
    </source>
</reference>
<dbReference type="Proteomes" id="UP000324800">
    <property type="component" value="Unassembled WGS sequence"/>
</dbReference>
<comment type="caution">
    <text evidence="1">The sequence shown here is derived from an EMBL/GenBank/DDBJ whole genome shotgun (WGS) entry which is preliminary data.</text>
</comment>
<sequence>MEYSNWDAQQTETIESGVTGATQQPYSTTKYIKFGQKLWDTSIYAREQAIIASNSLTDQCTANSVTASSLENTLSRRYPEEKQHLKLQTDTVAPARHQEQFMLLGLGWDTEECCQQYEVSFFGGFMLKNLLVTCVHQLP</sequence>
<evidence type="ECO:0000313" key="2">
    <source>
        <dbReference type="Proteomes" id="UP000324800"/>
    </source>
</evidence>
<evidence type="ECO:0000313" key="1">
    <source>
        <dbReference type="EMBL" id="KAA6386437.1"/>
    </source>
</evidence>
<organism evidence="1 2">
    <name type="scientific">Streblomastix strix</name>
    <dbReference type="NCBI Taxonomy" id="222440"/>
    <lineage>
        <taxon>Eukaryota</taxon>
        <taxon>Metamonada</taxon>
        <taxon>Preaxostyla</taxon>
        <taxon>Oxymonadida</taxon>
        <taxon>Streblomastigidae</taxon>
        <taxon>Streblomastix</taxon>
    </lineage>
</organism>
<gene>
    <name evidence="1" type="ORF">EZS28_018037</name>
</gene>